<organism evidence="4 5">
    <name type="scientific">Ophiostoma piceae (strain UAMH 11346)</name>
    <name type="common">Sap stain fungus</name>
    <dbReference type="NCBI Taxonomy" id="1262450"/>
    <lineage>
        <taxon>Eukaryota</taxon>
        <taxon>Fungi</taxon>
        <taxon>Dikarya</taxon>
        <taxon>Ascomycota</taxon>
        <taxon>Pezizomycotina</taxon>
        <taxon>Sordariomycetes</taxon>
        <taxon>Sordariomycetidae</taxon>
        <taxon>Ophiostomatales</taxon>
        <taxon>Ophiostomataceae</taxon>
        <taxon>Ophiostoma</taxon>
    </lineage>
</organism>
<dbReference type="InterPro" id="IPR003819">
    <property type="entry name" value="TauD/TfdA-like"/>
</dbReference>
<evidence type="ECO:0000313" key="5">
    <source>
        <dbReference type="Proteomes" id="UP000016923"/>
    </source>
</evidence>
<keyword evidence="1" id="KW-0560">Oxidoreductase</keyword>
<dbReference type="Gene3D" id="3.60.130.10">
    <property type="entry name" value="Clavaminate synthase-like"/>
    <property type="match status" value="1"/>
</dbReference>
<sequence>MHHAEIKLDRIGTNFTMTATIASQPAIRNWGRGLGLCSGQMEPVYDLLEPLESIPDIKGRTVWTREEMEADPGRWLRAFTADEVTHIKEAVRAFDAMGLSLAKVDRTTFFLPAPLAAVLAKVRDEVINGVGFAVLRGLPVESWTGRQSAIACLGLGAYIGPRLSQNGQGHMLGHIKDLAEGKEVNGEGRIYRTHKAQPFHTDESDIVGLLCVQQAIGGGENGEGSGGESQVVSAHNIFNTLRREHPEVLRQLCTAHWFYDRKGEESAGELPWMRTPGFYYHAGRLSMKWDSYYVGALQRFWEKDLLPRYSEAQLEAIRVMEEYCHRLCLEMTLQTGDFQLVANTHNLHARSGYHDPDDVDKRRWLLRLWLATPEAEGGWPLPFADSGYVKRGGVQVNETPESYPLDAE</sequence>
<name>S3CYA3_OPHP1</name>
<dbReference type="GO" id="GO:0017000">
    <property type="term" value="P:antibiotic biosynthetic process"/>
    <property type="evidence" value="ECO:0007669"/>
    <property type="project" value="UniProtKB-KW"/>
</dbReference>
<evidence type="ECO:0000256" key="1">
    <source>
        <dbReference type="ARBA" id="ARBA00023002"/>
    </source>
</evidence>
<dbReference type="EMBL" id="KE148155">
    <property type="protein sequence ID" value="EPE05885.1"/>
    <property type="molecule type" value="Genomic_DNA"/>
</dbReference>
<dbReference type="InterPro" id="IPR050411">
    <property type="entry name" value="AlphaKG_dependent_hydroxylases"/>
</dbReference>
<dbReference type="InterPro" id="IPR042098">
    <property type="entry name" value="TauD-like_sf"/>
</dbReference>
<dbReference type="VEuPathDB" id="FungiDB:F503_08416"/>
<feature type="domain" description="TauD/TfdA-like" evidence="3">
    <location>
        <begin position="108"/>
        <end position="369"/>
    </location>
</feature>
<dbReference type="Proteomes" id="UP000016923">
    <property type="component" value="Unassembled WGS sequence"/>
</dbReference>
<dbReference type="OMA" id="WDSYYVG"/>
<evidence type="ECO:0000256" key="2">
    <source>
        <dbReference type="ARBA" id="ARBA00023194"/>
    </source>
</evidence>
<protein>
    <submittedName>
        <fullName evidence="4">Taurine catabolism dioxygenase</fullName>
    </submittedName>
</protein>
<dbReference type="AlphaFoldDB" id="S3CYA3"/>
<reference evidence="4 5" key="1">
    <citation type="journal article" date="2013" name="BMC Genomics">
        <title>The genome and transcriptome of the pine saprophyte Ophiostoma piceae, and a comparison with the bark beetle-associated pine pathogen Grosmannia clavigera.</title>
        <authorList>
            <person name="Haridas S."/>
            <person name="Wang Y."/>
            <person name="Lim L."/>
            <person name="Massoumi Alamouti S."/>
            <person name="Jackman S."/>
            <person name="Docking R."/>
            <person name="Robertson G."/>
            <person name="Birol I."/>
            <person name="Bohlmann J."/>
            <person name="Breuil C."/>
        </authorList>
    </citation>
    <scope>NUCLEOTIDE SEQUENCE [LARGE SCALE GENOMIC DNA]</scope>
    <source>
        <strain evidence="4 5">UAMH 11346</strain>
    </source>
</reference>
<dbReference type="STRING" id="1262450.S3CYA3"/>
<dbReference type="PANTHER" id="PTHR10696:SF56">
    <property type="entry name" value="TAUD_TFDA-LIKE DOMAIN-CONTAINING PROTEIN"/>
    <property type="match status" value="1"/>
</dbReference>
<dbReference type="Pfam" id="PF02668">
    <property type="entry name" value="TauD"/>
    <property type="match status" value="1"/>
</dbReference>
<evidence type="ECO:0000259" key="3">
    <source>
        <dbReference type="Pfam" id="PF02668"/>
    </source>
</evidence>
<dbReference type="OrthoDB" id="272271at2759"/>
<dbReference type="HOGENOM" id="CLU_041041_2_1_1"/>
<keyword evidence="5" id="KW-1185">Reference proteome</keyword>
<gene>
    <name evidence="4" type="ORF">F503_08416</name>
</gene>
<dbReference type="PANTHER" id="PTHR10696">
    <property type="entry name" value="GAMMA-BUTYROBETAINE HYDROXYLASE-RELATED"/>
    <property type="match status" value="1"/>
</dbReference>
<dbReference type="eggNOG" id="ENOG502QWD7">
    <property type="taxonomic scope" value="Eukaryota"/>
</dbReference>
<dbReference type="SUPFAM" id="SSF51197">
    <property type="entry name" value="Clavaminate synthase-like"/>
    <property type="match status" value="1"/>
</dbReference>
<proteinExistence type="predicted"/>
<accession>S3CYA3</accession>
<evidence type="ECO:0000313" key="4">
    <source>
        <dbReference type="EMBL" id="EPE05885.1"/>
    </source>
</evidence>
<keyword evidence="2" id="KW-0045">Antibiotic biosynthesis</keyword>
<keyword evidence="4" id="KW-0223">Dioxygenase</keyword>
<dbReference type="GO" id="GO:0051213">
    <property type="term" value="F:dioxygenase activity"/>
    <property type="evidence" value="ECO:0007669"/>
    <property type="project" value="UniProtKB-KW"/>
</dbReference>